<proteinExistence type="predicted"/>
<dbReference type="PIRSF" id="PIRSF000025">
    <property type="entry name" value="Cytc_Bsub_c550"/>
    <property type="match status" value="1"/>
</dbReference>
<feature type="domain" description="Cytochrome c" evidence="6">
    <location>
        <begin position="31"/>
        <end position="116"/>
    </location>
</feature>
<accession>A0ABV8VVF0</accession>
<protein>
    <submittedName>
        <fullName evidence="7">Cytochrome c550</fullName>
    </submittedName>
</protein>
<dbReference type="SUPFAM" id="SSF46626">
    <property type="entry name" value="Cytochrome c"/>
    <property type="match status" value="1"/>
</dbReference>
<evidence type="ECO:0000256" key="5">
    <source>
        <dbReference type="SAM" id="Phobius"/>
    </source>
</evidence>
<feature type="transmembrane region" description="Helical" evidence="5">
    <location>
        <begin position="6"/>
        <end position="27"/>
    </location>
</feature>
<evidence type="ECO:0000313" key="7">
    <source>
        <dbReference type="EMBL" id="MFC4388506.1"/>
    </source>
</evidence>
<evidence type="ECO:0000313" key="8">
    <source>
        <dbReference type="Proteomes" id="UP001595880"/>
    </source>
</evidence>
<dbReference type="PROSITE" id="PS51007">
    <property type="entry name" value="CYTC"/>
    <property type="match status" value="1"/>
</dbReference>
<keyword evidence="1 4" id="KW-0349">Heme</keyword>
<dbReference type="InterPro" id="IPR054780">
    <property type="entry name" value="Cytochro_C550_firm"/>
</dbReference>
<organism evidence="7 8">
    <name type="scientific">Gracilibacillus marinus</name>
    <dbReference type="NCBI Taxonomy" id="630535"/>
    <lineage>
        <taxon>Bacteria</taxon>
        <taxon>Bacillati</taxon>
        <taxon>Bacillota</taxon>
        <taxon>Bacilli</taxon>
        <taxon>Bacillales</taxon>
        <taxon>Bacillaceae</taxon>
        <taxon>Gracilibacillus</taxon>
    </lineage>
</organism>
<comment type="caution">
    <text evidence="7">The sequence shown here is derived from an EMBL/GenBank/DDBJ whole genome shotgun (WGS) entry which is preliminary data.</text>
</comment>
<evidence type="ECO:0000256" key="4">
    <source>
        <dbReference type="PROSITE-ProRule" id="PRU00433"/>
    </source>
</evidence>
<keyword evidence="5" id="KW-1133">Transmembrane helix</keyword>
<evidence type="ECO:0000256" key="3">
    <source>
        <dbReference type="ARBA" id="ARBA00023004"/>
    </source>
</evidence>
<dbReference type="Proteomes" id="UP001595880">
    <property type="component" value="Unassembled WGS sequence"/>
</dbReference>
<keyword evidence="2 4" id="KW-0479">Metal-binding</keyword>
<gene>
    <name evidence="7" type="primary">cccA</name>
    <name evidence="7" type="ORF">ACFOZ1_11915</name>
</gene>
<dbReference type="Pfam" id="PF13442">
    <property type="entry name" value="Cytochrome_CBB3"/>
    <property type="match status" value="1"/>
</dbReference>
<keyword evidence="5" id="KW-0472">Membrane</keyword>
<dbReference type="InterPro" id="IPR012218">
    <property type="entry name" value="Cyt_c_BACSU-c550-type"/>
</dbReference>
<dbReference type="EMBL" id="JBHSDV010000003">
    <property type="protein sequence ID" value="MFC4388506.1"/>
    <property type="molecule type" value="Genomic_DNA"/>
</dbReference>
<evidence type="ECO:0000256" key="2">
    <source>
        <dbReference type="ARBA" id="ARBA00022723"/>
    </source>
</evidence>
<evidence type="ECO:0000256" key="1">
    <source>
        <dbReference type="ARBA" id="ARBA00022617"/>
    </source>
</evidence>
<keyword evidence="8" id="KW-1185">Reference proteome</keyword>
<dbReference type="NCBIfam" id="NF045773">
    <property type="entry name" value="cytochro_C550"/>
    <property type="match status" value="1"/>
</dbReference>
<dbReference type="RefSeq" id="WP_390199563.1">
    <property type="nucleotide sequence ID" value="NZ_JBHSDV010000003.1"/>
</dbReference>
<keyword evidence="3 4" id="KW-0408">Iron</keyword>
<evidence type="ECO:0000259" key="6">
    <source>
        <dbReference type="PROSITE" id="PS51007"/>
    </source>
</evidence>
<name>A0ABV8VVF0_9BACI</name>
<reference evidence="8" key="1">
    <citation type="journal article" date="2019" name="Int. J. Syst. Evol. Microbiol.">
        <title>The Global Catalogue of Microorganisms (GCM) 10K type strain sequencing project: providing services to taxonomists for standard genome sequencing and annotation.</title>
        <authorList>
            <consortium name="The Broad Institute Genomics Platform"/>
            <consortium name="The Broad Institute Genome Sequencing Center for Infectious Disease"/>
            <person name="Wu L."/>
            <person name="Ma J."/>
        </authorList>
    </citation>
    <scope>NUCLEOTIDE SEQUENCE [LARGE SCALE GENOMIC DNA]</scope>
    <source>
        <strain evidence="8">KACC 14058</strain>
    </source>
</reference>
<dbReference type="Gene3D" id="1.10.760.10">
    <property type="entry name" value="Cytochrome c-like domain"/>
    <property type="match status" value="1"/>
</dbReference>
<keyword evidence="5" id="KW-0812">Transmembrane</keyword>
<dbReference type="InterPro" id="IPR009056">
    <property type="entry name" value="Cyt_c-like_dom"/>
</dbReference>
<sequence>MKNPIIPFALIAVLGILAMIIFSVIGLDKQDEIANGGGDAESVVEDPEAIAQSCIGCHGGDLEGASAPSLQDVGSKYSVEDVENIINNGIEGTAMQGGFVSAEEAKVLAKWLVEGEEGGDSEEEAAEAH</sequence>
<dbReference type="InterPro" id="IPR036909">
    <property type="entry name" value="Cyt_c-like_dom_sf"/>
</dbReference>